<name>A0A371X8F0_9HYPH</name>
<keyword evidence="2" id="KW-0418">Kinase</keyword>
<evidence type="ECO:0000313" key="3">
    <source>
        <dbReference type="Proteomes" id="UP000264310"/>
    </source>
</evidence>
<dbReference type="Proteomes" id="UP000264310">
    <property type="component" value="Unassembled WGS sequence"/>
</dbReference>
<dbReference type="Gene3D" id="3.40.50.10330">
    <property type="entry name" value="Probable inorganic polyphosphate/atp-NAD kinase, domain 1"/>
    <property type="match status" value="1"/>
</dbReference>
<reference evidence="2 3" key="1">
    <citation type="submission" date="2018-08" db="EMBL/GenBank/DDBJ databases">
        <title>Fulvimarina sp. 85, whole genome shotgun sequence.</title>
        <authorList>
            <person name="Tuo L."/>
        </authorList>
    </citation>
    <scope>NUCLEOTIDE SEQUENCE [LARGE SCALE GENOMIC DNA]</scope>
    <source>
        <strain evidence="2 3">85</strain>
    </source>
</reference>
<proteinExistence type="predicted"/>
<dbReference type="Gene3D" id="2.60.200.40">
    <property type="match status" value="1"/>
</dbReference>
<dbReference type="PANTHER" id="PTHR12358">
    <property type="entry name" value="SPHINGOSINE KINASE"/>
    <property type="match status" value="1"/>
</dbReference>
<dbReference type="RefSeq" id="WP_116682384.1">
    <property type="nucleotide sequence ID" value="NZ_QURL01000002.1"/>
</dbReference>
<dbReference type="OrthoDB" id="9815110at2"/>
<organism evidence="2 3">
    <name type="scientific">Fulvimarina endophytica</name>
    <dbReference type="NCBI Taxonomy" id="2293836"/>
    <lineage>
        <taxon>Bacteria</taxon>
        <taxon>Pseudomonadati</taxon>
        <taxon>Pseudomonadota</taxon>
        <taxon>Alphaproteobacteria</taxon>
        <taxon>Hyphomicrobiales</taxon>
        <taxon>Aurantimonadaceae</taxon>
        <taxon>Fulvimarina</taxon>
    </lineage>
</organism>
<dbReference type="Pfam" id="PF00781">
    <property type="entry name" value="DAGK_cat"/>
    <property type="match status" value="1"/>
</dbReference>
<protein>
    <submittedName>
        <fullName evidence="2">Diacylglycerol kinase</fullName>
    </submittedName>
</protein>
<dbReference type="SUPFAM" id="SSF111331">
    <property type="entry name" value="NAD kinase/diacylglycerol kinase-like"/>
    <property type="match status" value="1"/>
</dbReference>
<dbReference type="PANTHER" id="PTHR12358:SF54">
    <property type="entry name" value="SPHINGOSINE KINASE RELATED PROTEIN"/>
    <property type="match status" value="1"/>
</dbReference>
<dbReference type="InterPro" id="IPR016064">
    <property type="entry name" value="NAD/diacylglycerol_kinase_sf"/>
</dbReference>
<keyword evidence="3" id="KW-1185">Reference proteome</keyword>
<dbReference type="InterPro" id="IPR017438">
    <property type="entry name" value="ATP-NAD_kinase_N"/>
</dbReference>
<sequence length="312" mass="34120">MKVLVLLNQDGGTLKTTDLDWLSRIIEDEFTVQGHSVDVRRSAGEDIVRSIDEALQRTDIDVLMVGGGDGTVSAAAARCAGTDVALAILPAGTMNLFARTIQVPLDLERAAAALASGRVTPVDVGRVNGEVFVHQYAVGLHARMVRMRDKFSYRSRFGKVIASWRAGWIAIRTLPQIKLEIELDGKTRTIKTAAVAFSNNFYGTNHVPFADNPKGGVLGVYVCKAKSFLRVSKLVLDIMRGAWRENVDLESSQVKRVKILYNGRHHEDRAVQDGELVRLERETVIEIDQGGLKVLAPAEATYLSEGPAVRAA</sequence>
<dbReference type="AlphaFoldDB" id="A0A371X8F0"/>
<dbReference type="EMBL" id="QURL01000002">
    <property type="protein sequence ID" value="RFC65488.1"/>
    <property type="molecule type" value="Genomic_DNA"/>
</dbReference>
<dbReference type="InterPro" id="IPR001206">
    <property type="entry name" value="Diacylglycerol_kinase_cat_dom"/>
</dbReference>
<evidence type="ECO:0000259" key="1">
    <source>
        <dbReference type="PROSITE" id="PS50146"/>
    </source>
</evidence>
<dbReference type="InterPro" id="IPR050187">
    <property type="entry name" value="Lipid_Phosphate_FormReg"/>
</dbReference>
<gene>
    <name evidence="2" type="ORF">DYI37_04165</name>
</gene>
<dbReference type="SMART" id="SM00046">
    <property type="entry name" value="DAGKc"/>
    <property type="match status" value="1"/>
</dbReference>
<accession>A0A371X8F0</accession>
<feature type="domain" description="DAGKc" evidence="1">
    <location>
        <begin position="1"/>
        <end position="131"/>
    </location>
</feature>
<dbReference type="GO" id="GO:0016301">
    <property type="term" value="F:kinase activity"/>
    <property type="evidence" value="ECO:0007669"/>
    <property type="project" value="UniProtKB-KW"/>
</dbReference>
<comment type="caution">
    <text evidence="2">The sequence shown here is derived from an EMBL/GenBank/DDBJ whole genome shotgun (WGS) entry which is preliminary data.</text>
</comment>
<dbReference type="PROSITE" id="PS50146">
    <property type="entry name" value="DAGK"/>
    <property type="match status" value="1"/>
</dbReference>
<evidence type="ECO:0000313" key="2">
    <source>
        <dbReference type="EMBL" id="RFC65488.1"/>
    </source>
</evidence>
<keyword evidence="2" id="KW-0808">Transferase</keyword>